<dbReference type="EC" id="2.7.13.3" evidence="3"/>
<dbReference type="InterPro" id="IPR050398">
    <property type="entry name" value="HssS/ArlS-like"/>
</dbReference>
<keyword evidence="11 14" id="KW-1133">Transmembrane helix</keyword>
<evidence type="ECO:0000256" key="12">
    <source>
        <dbReference type="ARBA" id="ARBA00023012"/>
    </source>
</evidence>
<keyword evidence="5" id="KW-0597">Phosphoprotein</keyword>
<dbReference type="CDD" id="cd06225">
    <property type="entry name" value="HAMP"/>
    <property type="match status" value="1"/>
</dbReference>
<dbReference type="AlphaFoldDB" id="A0A644TF71"/>
<gene>
    <name evidence="17" type="ORF">SDC9_10770</name>
</gene>
<dbReference type="PROSITE" id="PS50109">
    <property type="entry name" value="HIS_KIN"/>
    <property type="match status" value="1"/>
</dbReference>
<keyword evidence="9" id="KW-0418">Kinase</keyword>
<evidence type="ECO:0000256" key="8">
    <source>
        <dbReference type="ARBA" id="ARBA00022741"/>
    </source>
</evidence>
<dbReference type="Pfam" id="PF00512">
    <property type="entry name" value="HisKA"/>
    <property type="match status" value="1"/>
</dbReference>
<dbReference type="SUPFAM" id="SSF55874">
    <property type="entry name" value="ATPase domain of HSP90 chaperone/DNA topoisomerase II/histidine kinase"/>
    <property type="match status" value="1"/>
</dbReference>
<feature type="domain" description="HAMP" evidence="16">
    <location>
        <begin position="168"/>
        <end position="220"/>
    </location>
</feature>
<dbReference type="InterPro" id="IPR003661">
    <property type="entry name" value="HisK_dim/P_dom"/>
</dbReference>
<dbReference type="GO" id="GO:0000155">
    <property type="term" value="F:phosphorelay sensor kinase activity"/>
    <property type="evidence" value="ECO:0007669"/>
    <property type="project" value="InterPro"/>
</dbReference>
<evidence type="ECO:0000259" key="16">
    <source>
        <dbReference type="PROSITE" id="PS50885"/>
    </source>
</evidence>
<evidence type="ECO:0000256" key="13">
    <source>
        <dbReference type="ARBA" id="ARBA00023136"/>
    </source>
</evidence>
<dbReference type="Pfam" id="PF00672">
    <property type="entry name" value="HAMP"/>
    <property type="match status" value="1"/>
</dbReference>
<comment type="subcellular location">
    <subcellularLocation>
        <location evidence="2">Cell membrane</location>
        <topology evidence="2">Multi-pass membrane protein</topology>
    </subcellularLocation>
</comment>
<dbReference type="EMBL" id="VSSQ01000027">
    <property type="protein sequence ID" value="MPL65107.1"/>
    <property type="molecule type" value="Genomic_DNA"/>
</dbReference>
<evidence type="ECO:0000256" key="1">
    <source>
        <dbReference type="ARBA" id="ARBA00000085"/>
    </source>
</evidence>
<name>A0A644TF71_9ZZZZ</name>
<dbReference type="Gene3D" id="6.10.340.10">
    <property type="match status" value="1"/>
</dbReference>
<dbReference type="GO" id="GO:0005524">
    <property type="term" value="F:ATP binding"/>
    <property type="evidence" value="ECO:0007669"/>
    <property type="project" value="UniProtKB-KW"/>
</dbReference>
<keyword evidence="8" id="KW-0547">Nucleotide-binding</keyword>
<dbReference type="SMART" id="SM00388">
    <property type="entry name" value="HisKA"/>
    <property type="match status" value="1"/>
</dbReference>
<dbReference type="GO" id="GO:0005886">
    <property type="term" value="C:plasma membrane"/>
    <property type="evidence" value="ECO:0007669"/>
    <property type="project" value="UniProtKB-SubCell"/>
</dbReference>
<keyword evidence="13 14" id="KW-0472">Membrane</keyword>
<evidence type="ECO:0000256" key="2">
    <source>
        <dbReference type="ARBA" id="ARBA00004651"/>
    </source>
</evidence>
<comment type="catalytic activity">
    <reaction evidence="1">
        <text>ATP + protein L-histidine = ADP + protein N-phospho-L-histidine.</text>
        <dbReference type="EC" id="2.7.13.3"/>
    </reaction>
</comment>
<keyword evidence="6" id="KW-0808">Transferase</keyword>
<dbReference type="PANTHER" id="PTHR45528">
    <property type="entry name" value="SENSOR HISTIDINE KINASE CPXA"/>
    <property type="match status" value="1"/>
</dbReference>
<dbReference type="SMART" id="SM00304">
    <property type="entry name" value="HAMP"/>
    <property type="match status" value="1"/>
</dbReference>
<evidence type="ECO:0000256" key="4">
    <source>
        <dbReference type="ARBA" id="ARBA00022475"/>
    </source>
</evidence>
<protein>
    <recommendedName>
        <fullName evidence="3">histidine kinase</fullName>
        <ecNumber evidence="3">2.7.13.3</ecNumber>
    </recommendedName>
</protein>
<evidence type="ECO:0000256" key="14">
    <source>
        <dbReference type="SAM" id="Phobius"/>
    </source>
</evidence>
<dbReference type="CDD" id="cd00082">
    <property type="entry name" value="HisKA"/>
    <property type="match status" value="1"/>
</dbReference>
<evidence type="ECO:0000256" key="3">
    <source>
        <dbReference type="ARBA" id="ARBA00012438"/>
    </source>
</evidence>
<dbReference type="Gene3D" id="3.30.565.10">
    <property type="entry name" value="Histidine kinase-like ATPase, C-terminal domain"/>
    <property type="match status" value="1"/>
</dbReference>
<feature type="transmembrane region" description="Helical" evidence="14">
    <location>
        <begin position="147"/>
        <end position="167"/>
    </location>
</feature>
<evidence type="ECO:0000256" key="5">
    <source>
        <dbReference type="ARBA" id="ARBA00022553"/>
    </source>
</evidence>
<sequence>MLEIKLGTKLALCALSAFIIAAVVFFIVHKAGTLWIDHKFSDPAFVEQQQDLEIQNLQEYITNSQASALDYHVVSNWVKERQLTTLFLYYGDRLIYDSTITYHAGNLASGRLTSPLPWQKTYPLQFSDVEVTAVVSTLARHRFVDQLNIIGLTVFFLTFLLIMLYYVRRKVVYIHQLAQEIKNIEGGNLNFPITIKGEDELASLAQDVDKMRHALLKQIIRFQKVRKDRDQFAVHMSHDLRTPVTSLIGYLDIVNQKRCPSKVVQEQYLHKAEEKALQLKSLSENMFTHFLTSMDESKAEDIFCDSAAINLLIDDGLILLESHLFQCLASKYEGEAAFFAIGKTSLERILDNIFSNLLKYADPAFAIEISCHRGEQGLAISFGNPIRTEETGAVASAGIGLNSAGEIARQNGGSLHIHKQDGVFQCTLFIPEIP</sequence>
<evidence type="ECO:0000256" key="9">
    <source>
        <dbReference type="ARBA" id="ARBA00022777"/>
    </source>
</evidence>
<comment type="caution">
    <text evidence="17">The sequence shown here is derived from an EMBL/GenBank/DDBJ whole genome shotgun (WGS) entry which is preliminary data.</text>
</comment>
<evidence type="ECO:0000256" key="7">
    <source>
        <dbReference type="ARBA" id="ARBA00022692"/>
    </source>
</evidence>
<dbReference type="Gene3D" id="1.10.287.130">
    <property type="match status" value="1"/>
</dbReference>
<evidence type="ECO:0000259" key="15">
    <source>
        <dbReference type="PROSITE" id="PS50109"/>
    </source>
</evidence>
<evidence type="ECO:0000256" key="11">
    <source>
        <dbReference type="ARBA" id="ARBA00022989"/>
    </source>
</evidence>
<evidence type="ECO:0000256" key="10">
    <source>
        <dbReference type="ARBA" id="ARBA00022840"/>
    </source>
</evidence>
<feature type="domain" description="Histidine kinase" evidence="15">
    <location>
        <begin position="235"/>
        <end position="434"/>
    </location>
</feature>
<keyword evidence="12" id="KW-0902">Two-component regulatory system</keyword>
<feature type="transmembrane region" description="Helical" evidence="14">
    <location>
        <begin position="6"/>
        <end position="28"/>
    </location>
</feature>
<dbReference type="SUPFAM" id="SSF158472">
    <property type="entry name" value="HAMP domain-like"/>
    <property type="match status" value="1"/>
</dbReference>
<proteinExistence type="predicted"/>
<accession>A0A644TF71</accession>
<dbReference type="PANTHER" id="PTHR45528:SF1">
    <property type="entry name" value="SENSOR HISTIDINE KINASE CPXA"/>
    <property type="match status" value="1"/>
</dbReference>
<dbReference type="SUPFAM" id="SSF47384">
    <property type="entry name" value="Homodimeric domain of signal transducing histidine kinase"/>
    <property type="match status" value="1"/>
</dbReference>
<keyword evidence="7 14" id="KW-0812">Transmembrane</keyword>
<dbReference type="InterPro" id="IPR036890">
    <property type="entry name" value="HATPase_C_sf"/>
</dbReference>
<dbReference type="InterPro" id="IPR036097">
    <property type="entry name" value="HisK_dim/P_sf"/>
</dbReference>
<dbReference type="InterPro" id="IPR005467">
    <property type="entry name" value="His_kinase_dom"/>
</dbReference>
<keyword evidence="4" id="KW-1003">Cell membrane</keyword>
<organism evidence="17">
    <name type="scientific">bioreactor metagenome</name>
    <dbReference type="NCBI Taxonomy" id="1076179"/>
    <lineage>
        <taxon>unclassified sequences</taxon>
        <taxon>metagenomes</taxon>
        <taxon>ecological metagenomes</taxon>
    </lineage>
</organism>
<evidence type="ECO:0000256" key="6">
    <source>
        <dbReference type="ARBA" id="ARBA00022679"/>
    </source>
</evidence>
<keyword evidence="10" id="KW-0067">ATP-binding</keyword>
<dbReference type="InterPro" id="IPR003660">
    <property type="entry name" value="HAMP_dom"/>
</dbReference>
<dbReference type="PROSITE" id="PS50885">
    <property type="entry name" value="HAMP"/>
    <property type="match status" value="1"/>
</dbReference>
<evidence type="ECO:0000313" key="17">
    <source>
        <dbReference type="EMBL" id="MPL65107.1"/>
    </source>
</evidence>
<reference evidence="17" key="1">
    <citation type="submission" date="2019-08" db="EMBL/GenBank/DDBJ databases">
        <authorList>
            <person name="Kucharzyk K."/>
            <person name="Murdoch R.W."/>
            <person name="Higgins S."/>
            <person name="Loffler F."/>
        </authorList>
    </citation>
    <scope>NUCLEOTIDE SEQUENCE</scope>
</reference>